<dbReference type="RefSeq" id="XP_044717773.1">
    <property type="nucleotide sequence ID" value="XM_044866886.1"/>
</dbReference>
<keyword evidence="3" id="KW-1185">Reference proteome</keyword>
<organism evidence="2 3">
    <name type="scientific">Hirsutella rhossiliensis</name>
    <dbReference type="NCBI Taxonomy" id="111463"/>
    <lineage>
        <taxon>Eukaryota</taxon>
        <taxon>Fungi</taxon>
        <taxon>Dikarya</taxon>
        <taxon>Ascomycota</taxon>
        <taxon>Pezizomycotina</taxon>
        <taxon>Sordariomycetes</taxon>
        <taxon>Hypocreomycetidae</taxon>
        <taxon>Hypocreales</taxon>
        <taxon>Ophiocordycipitaceae</taxon>
        <taxon>Hirsutella</taxon>
    </lineage>
</organism>
<name>A0A9P8SGA4_9HYPO</name>
<dbReference type="Proteomes" id="UP000824596">
    <property type="component" value="Unassembled WGS sequence"/>
</dbReference>
<feature type="compositionally biased region" description="Polar residues" evidence="1">
    <location>
        <begin position="355"/>
        <end position="368"/>
    </location>
</feature>
<gene>
    <name evidence="2" type="ORF">HRG_08415</name>
</gene>
<feature type="compositionally biased region" description="Low complexity" evidence="1">
    <location>
        <begin position="660"/>
        <end position="670"/>
    </location>
</feature>
<accession>A0A9P8SGA4</accession>
<dbReference type="EMBL" id="JAIZPD010000010">
    <property type="protein sequence ID" value="KAH0960260.1"/>
    <property type="molecule type" value="Genomic_DNA"/>
</dbReference>
<feature type="region of interest" description="Disordered" evidence="1">
    <location>
        <begin position="214"/>
        <end position="234"/>
    </location>
</feature>
<evidence type="ECO:0000313" key="3">
    <source>
        <dbReference type="Proteomes" id="UP000824596"/>
    </source>
</evidence>
<protein>
    <submittedName>
        <fullName evidence="2">Uncharacterized protein</fullName>
    </submittedName>
</protein>
<dbReference type="GeneID" id="68357544"/>
<feature type="compositionally biased region" description="Basic and acidic residues" evidence="1">
    <location>
        <begin position="671"/>
        <end position="685"/>
    </location>
</feature>
<reference evidence="2" key="1">
    <citation type="submission" date="2021-09" db="EMBL/GenBank/DDBJ databases">
        <title>A high-quality genome of the endoparasitic fungus Hirsutella rhossiliensis with a comparison of Hirsutella genomes reveals transposable elements contributing to genome size variation.</title>
        <authorList>
            <person name="Lin R."/>
            <person name="Jiao Y."/>
            <person name="Sun X."/>
            <person name="Ling J."/>
            <person name="Xie B."/>
            <person name="Cheng X."/>
        </authorList>
    </citation>
    <scope>NUCLEOTIDE SEQUENCE</scope>
    <source>
        <strain evidence="2">HR02</strain>
    </source>
</reference>
<proteinExistence type="predicted"/>
<evidence type="ECO:0000313" key="2">
    <source>
        <dbReference type="EMBL" id="KAH0960260.1"/>
    </source>
</evidence>
<feature type="region of interest" description="Disordered" evidence="1">
    <location>
        <begin position="658"/>
        <end position="696"/>
    </location>
</feature>
<feature type="region of interest" description="Disordered" evidence="1">
    <location>
        <begin position="309"/>
        <end position="377"/>
    </location>
</feature>
<evidence type="ECO:0000256" key="1">
    <source>
        <dbReference type="SAM" id="MobiDB-lite"/>
    </source>
</evidence>
<sequence>MHAHESLTLRTPIFTCDYLGKTGRLFDAILPFPVSWSPRSLRQLLLVRPLGGLGPSPDQDEYWRKDLHNTAAGELNNASREFLRLVKGRGGASKDLRVRTWSGKTMLRRASGFELALNSTRRSCRDAAALTHSWWPGTGLPLFYQSFGGPDKGWRTSVGKEAASRILQAPSTTGTAQTLGPAEMTFGEHHWQPEMAMTLHTTIATLVATDLGRQAGNPRVNGEAPVESADKIRSSEPSFTGRLTVILDLPPRHQAHVHLPRERGREAWPGPDEIWAELGPRLEKEAADCTAKMQDDEEVLDRVERVKRGVARRKKAQLDAEFVDNPGSDSRHGEDEEEAAEDGEKGGEEVAGPDRQTTWIDGNRQATRVGSPRRRVGVNKMGTDTQLALPPQPGGDAKVLVLASPSNVLKGLDSWTLDTGRSVNSRKTAVAENEEAERDYMMKKDAHVRTLLSTLRWARWHLATSPLLDTPRIQATVVTAPKHMVDVADTPGRETRLGCQLNTSQQDPAEANHNLCCLARPRNDMMLSPLECWNRAFNLIIHARQRVIIADADAIMEMLETRVRVVWEGESLPSADGRRHRLMDHADAVPGGTGFNVGPLFFSSTGEDEMGVLLIDSDLAPDACLEFPGTATHPSGNVYTAGAVQTPDESRWARVAGTMPSTLSPTASSAAERRSSSGPEVERLRATSRRKAVAEKVRDMAGRSTVLGQAVDAVHVWAESGAD</sequence>
<dbReference type="AlphaFoldDB" id="A0A9P8SGA4"/>
<comment type="caution">
    <text evidence="2">The sequence shown here is derived from an EMBL/GenBank/DDBJ whole genome shotgun (WGS) entry which is preliminary data.</text>
</comment>